<reference evidence="6" key="1">
    <citation type="journal article" date="2018" name="Nat. Plants">
        <title>Whole-genome landscape of Medicago truncatula symbiotic genes.</title>
        <authorList>
            <person name="Pecrix Y."/>
            <person name="Gamas P."/>
            <person name="Carrere S."/>
        </authorList>
    </citation>
    <scope>NUCLEOTIDE SEQUENCE</scope>
    <source>
        <tissue evidence="6">Leaves</tissue>
    </source>
</reference>
<feature type="transmembrane region" description="Helical" evidence="5">
    <location>
        <begin position="15"/>
        <end position="36"/>
    </location>
</feature>
<evidence type="ECO:0000256" key="2">
    <source>
        <dbReference type="ARBA" id="ARBA00022692"/>
    </source>
</evidence>
<name>A0A396HDA0_MEDTR</name>
<dbReference type="AlphaFoldDB" id="A0A396HDA0"/>
<evidence type="ECO:0000313" key="6">
    <source>
        <dbReference type="EMBL" id="RHN50521.1"/>
    </source>
</evidence>
<dbReference type="InterPro" id="IPR006603">
    <property type="entry name" value="PQ-loop_rpt"/>
</dbReference>
<dbReference type="Pfam" id="PF04193">
    <property type="entry name" value="PQ-loop"/>
    <property type="match status" value="1"/>
</dbReference>
<dbReference type="EMBL" id="PSQE01000006">
    <property type="protein sequence ID" value="RHN50521.1"/>
    <property type="molecule type" value="Genomic_DNA"/>
</dbReference>
<keyword evidence="2 5" id="KW-0812">Transmembrane</keyword>
<dbReference type="Gramene" id="rna34817">
    <property type="protein sequence ID" value="RHN50521.1"/>
    <property type="gene ID" value="gene34817"/>
</dbReference>
<keyword evidence="3 5" id="KW-1133">Transmembrane helix</keyword>
<keyword evidence="4 5" id="KW-0472">Membrane</keyword>
<dbReference type="PANTHER" id="PTHR13131:SF11">
    <property type="entry name" value="LYSOSOMAL CYSTINE TRANSPORTER FAMILY PROTEIN"/>
    <property type="match status" value="1"/>
</dbReference>
<sequence>MASWNSIKLRVTYEVLGWSAFVSWSISFYPQIILNFQRKRYVP</sequence>
<proteinExistence type="predicted"/>
<evidence type="ECO:0000256" key="5">
    <source>
        <dbReference type="SAM" id="Phobius"/>
    </source>
</evidence>
<evidence type="ECO:0000256" key="3">
    <source>
        <dbReference type="ARBA" id="ARBA00022989"/>
    </source>
</evidence>
<evidence type="ECO:0000256" key="4">
    <source>
        <dbReference type="ARBA" id="ARBA00023136"/>
    </source>
</evidence>
<dbReference type="GO" id="GO:0016020">
    <property type="term" value="C:membrane"/>
    <property type="evidence" value="ECO:0007669"/>
    <property type="project" value="UniProtKB-SubCell"/>
</dbReference>
<dbReference type="Proteomes" id="UP000265566">
    <property type="component" value="Chromosome 6"/>
</dbReference>
<dbReference type="InterPro" id="IPR005282">
    <property type="entry name" value="LC_transporter"/>
</dbReference>
<gene>
    <name evidence="6" type="ORF">MtrunA17_Chr6g0458351</name>
</gene>
<comment type="caution">
    <text evidence="6">The sequence shown here is derived from an EMBL/GenBank/DDBJ whole genome shotgun (WGS) entry which is preliminary data.</text>
</comment>
<comment type="subcellular location">
    <subcellularLocation>
        <location evidence="1">Membrane</location>
        <topology evidence="1">Multi-pass membrane protein</topology>
    </subcellularLocation>
</comment>
<evidence type="ECO:0000256" key="1">
    <source>
        <dbReference type="ARBA" id="ARBA00004141"/>
    </source>
</evidence>
<dbReference type="PANTHER" id="PTHR13131">
    <property type="entry name" value="CYSTINOSIN"/>
    <property type="match status" value="1"/>
</dbReference>
<organism evidence="6">
    <name type="scientific">Medicago truncatula</name>
    <name type="common">Barrel medic</name>
    <name type="synonym">Medicago tribuloides</name>
    <dbReference type="NCBI Taxonomy" id="3880"/>
    <lineage>
        <taxon>Eukaryota</taxon>
        <taxon>Viridiplantae</taxon>
        <taxon>Streptophyta</taxon>
        <taxon>Embryophyta</taxon>
        <taxon>Tracheophyta</taxon>
        <taxon>Spermatophyta</taxon>
        <taxon>Magnoliopsida</taxon>
        <taxon>eudicotyledons</taxon>
        <taxon>Gunneridae</taxon>
        <taxon>Pentapetalae</taxon>
        <taxon>rosids</taxon>
        <taxon>fabids</taxon>
        <taxon>Fabales</taxon>
        <taxon>Fabaceae</taxon>
        <taxon>Papilionoideae</taxon>
        <taxon>50 kb inversion clade</taxon>
        <taxon>NPAAA clade</taxon>
        <taxon>Hologalegina</taxon>
        <taxon>IRL clade</taxon>
        <taxon>Trifolieae</taxon>
        <taxon>Medicago</taxon>
    </lineage>
</organism>
<accession>A0A396HDA0</accession>
<protein>
    <submittedName>
        <fullName evidence="6">Putative lysosomal cystine transporter</fullName>
    </submittedName>
</protein>